<keyword evidence="7 8" id="KW-0472">Membrane</keyword>
<name>A0A485M0H7_9ZZZZ</name>
<feature type="transmembrane region" description="Helical" evidence="8">
    <location>
        <begin position="12"/>
        <end position="32"/>
    </location>
</feature>
<gene>
    <name evidence="9" type="primary">perM</name>
    <name evidence="9" type="ORF">SCFA_350009</name>
</gene>
<evidence type="ECO:0000256" key="2">
    <source>
        <dbReference type="ARBA" id="ARBA00009773"/>
    </source>
</evidence>
<proteinExistence type="inferred from homology"/>
<evidence type="ECO:0000256" key="7">
    <source>
        <dbReference type="ARBA" id="ARBA00023136"/>
    </source>
</evidence>
<keyword evidence="6 8" id="KW-1133">Transmembrane helix</keyword>
<evidence type="ECO:0000256" key="8">
    <source>
        <dbReference type="SAM" id="Phobius"/>
    </source>
</evidence>
<dbReference type="AlphaFoldDB" id="A0A485M0H7"/>
<evidence type="ECO:0000256" key="1">
    <source>
        <dbReference type="ARBA" id="ARBA00004651"/>
    </source>
</evidence>
<evidence type="ECO:0000256" key="4">
    <source>
        <dbReference type="ARBA" id="ARBA00022475"/>
    </source>
</evidence>
<feature type="transmembrane region" description="Helical" evidence="8">
    <location>
        <begin position="38"/>
        <end position="56"/>
    </location>
</feature>
<feature type="transmembrane region" description="Helical" evidence="8">
    <location>
        <begin position="221"/>
        <end position="245"/>
    </location>
</feature>
<reference evidence="9" key="1">
    <citation type="submission" date="2019-03" db="EMBL/GenBank/DDBJ databases">
        <authorList>
            <person name="Hao L."/>
        </authorList>
    </citation>
    <scope>NUCLEOTIDE SEQUENCE</scope>
</reference>
<keyword evidence="5 8" id="KW-0812">Transmembrane</keyword>
<evidence type="ECO:0000256" key="5">
    <source>
        <dbReference type="ARBA" id="ARBA00022692"/>
    </source>
</evidence>
<evidence type="ECO:0000313" key="9">
    <source>
        <dbReference type="EMBL" id="VFU14920.1"/>
    </source>
</evidence>
<feature type="transmembrane region" description="Helical" evidence="8">
    <location>
        <begin position="68"/>
        <end position="89"/>
    </location>
</feature>
<keyword evidence="3" id="KW-0813">Transport</keyword>
<dbReference type="PANTHER" id="PTHR21716">
    <property type="entry name" value="TRANSMEMBRANE PROTEIN"/>
    <property type="match status" value="1"/>
</dbReference>
<dbReference type="InterPro" id="IPR002549">
    <property type="entry name" value="AI-2E-like"/>
</dbReference>
<feature type="transmembrane region" description="Helical" evidence="8">
    <location>
        <begin position="251"/>
        <end position="272"/>
    </location>
</feature>
<dbReference type="GO" id="GO:0005886">
    <property type="term" value="C:plasma membrane"/>
    <property type="evidence" value="ECO:0007669"/>
    <property type="project" value="UniProtKB-SubCell"/>
</dbReference>
<accession>A0A485M0H7</accession>
<dbReference type="EMBL" id="CAADRM010000098">
    <property type="protein sequence ID" value="VFU14920.1"/>
    <property type="molecule type" value="Genomic_DNA"/>
</dbReference>
<feature type="transmembrane region" description="Helical" evidence="8">
    <location>
        <begin position="159"/>
        <end position="177"/>
    </location>
</feature>
<evidence type="ECO:0000256" key="6">
    <source>
        <dbReference type="ARBA" id="ARBA00022989"/>
    </source>
</evidence>
<evidence type="ECO:0000256" key="3">
    <source>
        <dbReference type="ARBA" id="ARBA00022448"/>
    </source>
</evidence>
<dbReference type="GO" id="GO:0055085">
    <property type="term" value="P:transmembrane transport"/>
    <property type="evidence" value="ECO:0007669"/>
    <property type="project" value="TreeGrafter"/>
</dbReference>
<comment type="subcellular location">
    <subcellularLocation>
        <location evidence="1">Cell membrane</location>
        <topology evidence="1">Multi-pass membrane protein</topology>
    </subcellularLocation>
</comment>
<sequence length="368" mass="41604">MKTFIRDLLKRYFSDPQVIILILILLAGLVFIVLLGDMLLPVFVAIIIAYLLDGVVSWLQRFGLPRNAAVIIVFTCFIALVAVLLIGLLPHITRQIAQLIQELPVMLAKGQKELLKLPEKYPDFFSHDRISQIFTYIGSDIADLGQRVLSFSLSSVRSIITLLVYLVLVPFLVFFFLKDKYLIFQWAKELLPEQRALTLRVWVEVNQQFANYVRGKIWEIVIIWAICYVVFSFMGLRFAMFLSFFVGLADLVPYVGSTIMAFPVALIAFFQWGLDWQFAYILIAYGIIQIFDGNILAPLLFSEAVNLHPVAIIVSLLFFGGLWGVWGLIFAVPLATLVHAVHKAWTSSLTRPTPVSSVEQKTAETIPG</sequence>
<feature type="transmembrane region" description="Helical" evidence="8">
    <location>
        <begin position="313"/>
        <end position="341"/>
    </location>
</feature>
<comment type="similarity">
    <text evidence="2">Belongs to the autoinducer-2 exporter (AI-2E) (TC 2.A.86) family.</text>
</comment>
<keyword evidence="4" id="KW-1003">Cell membrane</keyword>
<protein>
    <submittedName>
        <fullName evidence="9">Putative permease PerM homolog</fullName>
    </submittedName>
</protein>
<feature type="transmembrane region" description="Helical" evidence="8">
    <location>
        <begin position="279"/>
        <end position="301"/>
    </location>
</feature>
<organism evidence="9">
    <name type="scientific">anaerobic digester metagenome</name>
    <dbReference type="NCBI Taxonomy" id="1263854"/>
    <lineage>
        <taxon>unclassified sequences</taxon>
        <taxon>metagenomes</taxon>
        <taxon>ecological metagenomes</taxon>
    </lineage>
</organism>
<dbReference type="PANTHER" id="PTHR21716:SF53">
    <property type="entry name" value="PERMEASE PERM-RELATED"/>
    <property type="match status" value="1"/>
</dbReference>
<dbReference type="Pfam" id="PF01594">
    <property type="entry name" value="AI-2E_transport"/>
    <property type="match status" value="1"/>
</dbReference>